<organism evidence="3 4">
    <name type="scientific">Halovulum dunhuangense</name>
    <dbReference type="NCBI Taxonomy" id="1505036"/>
    <lineage>
        <taxon>Bacteria</taxon>
        <taxon>Pseudomonadati</taxon>
        <taxon>Pseudomonadota</taxon>
        <taxon>Alphaproteobacteria</taxon>
        <taxon>Rhodobacterales</taxon>
        <taxon>Paracoccaceae</taxon>
        <taxon>Halovulum</taxon>
    </lineage>
</organism>
<reference evidence="3 4" key="1">
    <citation type="submission" date="2020-05" db="EMBL/GenBank/DDBJ databases">
        <title>Gimesia benthica sp. nov., a novel planctomycete isolated from a deep-sea water sample of the Northwest Indian Ocean.</title>
        <authorList>
            <person name="Wang J."/>
            <person name="Ruan C."/>
            <person name="Song L."/>
            <person name="Zhu Y."/>
            <person name="Li A."/>
            <person name="Zheng X."/>
            <person name="Wang L."/>
            <person name="Lu Z."/>
            <person name="Huang Y."/>
            <person name="Du W."/>
            <person name="Zhou Y."/>
            <person name="Huang L."/>
            <person name="Dai X."/>
        </authorList>
    </citation>
    <scope>NUCLEOTIDE SEQUENCE [LARGE SCALE GENOMIC DNA]</scope>
    <source>
        <strain evidence="3 4">YYQ-30</strain>
    </source>
</reference>
<evidence type="ECO:0000313" key="4">
    <source>
        <dbReference type="Proteomes" id="UP000572377"/>
    </source>
</evidence>
<accession>A0A849L2F4</accession>
<proteinExistence type="predicted"/>
<keyword evidence="4" id="KW-1185">Reference proteome</keyword>
<dbReference type="Proteomes" id="UP000572377">
    <property type="component" value="Unassembled WGS sequence"/>
</dbReference>
<dbReference type="EMBL" id="JABFBC010000001">
    <property type="protein sequence ID" value="NNU80459.1"/>
    <property type="molecule type" value="Genomic_DNA"/>
</dbReference>
<evidence type="ECO:0000313" key="3">
    <source>
        <dbReference type="EMBL" id="NNU80459.1"/>
    </source>
</evidence>
<protein>
    <recommendedName>
        <fullName evidence="5">CopL family metal-binding regulatory protein</fullName>
    </recommendedName>
</protein>
<name>A0A849L2F4_9RHOB</name>
<keyword evidence="2" id="KW-0732">Signal</keyword>
<gene>
    <name evidence="3" type="ORF">HMH01_08395</name>
</gene>
<feature type="chain" id="PRO_5032413161" description="CopL family metal-binding regulatory protein" evidence="2">
    <location>
        <begin position="26"/>
        <end position="119"/>
    </location>
</feature>
<evidence type="ECO:0000256" key="1">
    <source>
        <dbReference type="SAM" id="MobiDB-lite"/>
    </source>
</evidence>
<feature type="region of interest" description="Disordered" evidence="1">
    <location>
        <begin position="100"/>
        <end position="119"/>
    </location>
</feature>
<sequence>MFARVLALLAILAIVVVTTVGAAHAARMGGMQADHASHAGAMMDVSADAHPPCDGGQHCGSAEAEICEFVCAGLSAFLTMPGVESRHAFGSADHDFPARARHVGRAPGLNERPPKPCLL</sequence>
<dbReference type="AlphaFoldDB" id="A0A849L2F4"/>
<feature type="signal peptide" evidence="2">
    <location>
        <begin position="1"/>
        <end position="25"/>
    </location>
</feature>
<evidence type="ECO:0000256" key="2">
    <source>
        <dbReference type="SAM" id="SignalP"/>
    </source>
</evidence>
<evidence type="ECO:0008006" key="5">
    <source>
        <dbReference type="Google" id="ProtNLM"/>
    </source>
</evidence>
<comment type="caution">
    <text evidence="3">The sequence shown here is derived from an EMBL/GenBank/DDBJ whole genome shotgun (WGS) entry which is preliminary data.</text>
</comment>